<reference evidence="2 3" key="1">
    <citation type="submission" date="2015-03" db="EMBL/GenBank/DDBJ databases">
        <title>Genome sequencing of Methylobacterium tarhaniae DSM 25844.</title>
        <authorList>
            <person name="Chaudhry V."/>
            <person name="Patil P.B."/>
        </authorList>
    </citation>
    <scope>NUCLEOTIDE SEQUENCE [LARGE SCALE GENOMIC DNA]</scope>
    <source>
        <strain evidence="2 3">DSM 25844</strain>
    </source>
</reference>
<dbReference type="AlphaFoldDB" id="A0A0J6VYU3"/>
<dbReference type="Proteomes" id="UP000036449">
    <property type="component" value="Unassembled WGS sequence"/>
</dbReference>
<dbReference type="PATRIC" id="fig|1187852.3.peg.2288"/>
<sequence length="112" mass="12622">MGAKGLRVLADQVWSSLRWALVAIALSPVALGIGSSLVEGLILPRLIPRAAIDALADAVMREHPEDPERWAFGEEHAAWVRSQAVEQGRWRRVRRRIRARLRECEARGRHSL</sequence>
<protein>
    <submittedName>
        <fullName evidence="2">Uncharacterized protein</fullName>
    </submittedName>
</protein>
<evidence type="ECO:0000256" key="1">
    <source>
        <dbReference type="SAM" id="Phobius"/>
    </source>
</evidence>
<proteinExistence type="predicted"/>
<accession>A0A0J6VYU3</accession>
<keyword evidence="1" id="KW-0812">Transmembrane</keyword>
<feature type="transmembrane region" description="Helical" evidence="1">
    <location>
        <begin position="20"/>
        <end position="43"/>
    </location>
</feature>
<evidence type="ECO:0000313" key="3">
    <source>
        <dbReference type="Proteomes" id="UP000036449"/>
    </source>
</evidence>
<name>A0A0J6VYU3_9HYPH</name>
<keyword evidence="1" id="KW-1133">Transmembrane helix</keyword>
<keyword evidence="3" id="KW-1185">Reference proteome</keyword>
<gene>
    <name evidence="2" type="ORF">VQ03_03055</name>
</gene>
<keyword evidence="1" id="KW-0472">Membrane</keyword>
<dbReference type="EMBL" id="LABZ01000018">
    <property type="protein sequence ID" value="KMO44496.1"/>
    <property type="molecule type" value="Genomic_DNA"/>
</dbReference>
<evidence type="ECO:0000313" key="2">
    <source>
        <dbReference type="EMBL" id="KMO44496.1"/>
    </source>
</evidence>
<organism evidence="2 3">
    <name type="scientific">Methylobacterium tarhaniae</name>
    <dbReference type="NCBI Taxonomy" id="1187852"/>
    <lineage>
        <taxon>Bacteria</taxon>
        <taxon>Pseudomonadati</taxon>
        <taxon>Pseudomonadota</taxon>
        <taxon>Alphaproteobacteria</taxon>
        <taxon>Hyphomicrobiales</taxon>
        <taxon>Methylobacteriaceae</taxon>
        <taxon>Methylobacterium</taxon>
    </lineage>
</organism>
<comment type="caution">
    <text evidence="2">The sequence shown here is derived from an EMBL/GenBank/DDBJ whole genome shotgun (WGS) entry which is preliminary data.</text>
</comment>